<dbReference type="PROSITE" id="PS50113">
    <property type="entry name" value="PAC"/>
    <property type="match status" value="1"/>
</dbReference>
<dbReference type="EMBL" id="UOFS01000011">
    <property type="protein sequence ID" value="VAW92165.1"/>
    <property type="molecule type" value="Genomic_DNA"/>
</dbReference>
<dbReference type="PROSITE" id="PS50883">
    <property type="entry name" value="EAL"/>
    <property type="match status" value="1"/>
</dbReference>
<dbReference type="Gene3D" id="3.30.450.20">
    <property type="entry name" value="PAS domain"/>
    <property type="match status" value="2"/>
</dbReference>
<dbReference type="SMART" id="SM00052">
    <property type="entry name" value="EAL"/>
    <property type="match status" value="1"/>
</dbReference>
<dbReference type="Gene3D" id="3.20.20.450">
    <property type="entry name" value="EAL domain"/>
    <property type="match status" value="1"/>
</dbReference>
<feature type="domain" description="GGDEF" evidence="4">
    <location>
        <begin position="517"/>
        <end position="650"/>
    </location>
</feature>
<reference evidence="5" key="1">
    <citation type="submission" date="2018-06" db="EMBL/GenBank/DDBJ databases">
        <authorList>
            <person name="Zhirakovskaya E."/>
        </authorList>
    </citation>
    <scope>NUCLEOTIDE SEQUENCE</scope>
</reference>
<dbReference type="InterPro" id="IPR033462">
    <property type="entry name" value="Cache_3-Cache_2"/>
</dbReference>
<evidence type="ECO:0000259" key="2">
    <source>
        <dbReference type="PROSITE" id="PS50113"/>
    </source>
</evidence>
<dbReference type="Pfam" id="PF00990">
    <property type="entry name" value="GGDEF"/>
    <property type="match status" value="1"/>
</dbReference>
<keyword evidence="1" id="KW-0812">Transmembrane</keyword>
<feature type="transmembrane region" description="Helical" evidence="1">
    <location>
        <begin position="245"/>
        <end position="264"/>
    </location>
</feature>
<accession>A0A3B0ZFK0</accession>
<dbReference type="InterPro" id="IPR029787">
    <property type="entry name" value="Nucleotide_cyclase"/>
</dbReference>
<organism evidence="5">
    <name type="scientific">hydrothermal vent metagenome</name>
    <dbReference type="NCBI Taxonomy" id="652676"/>
    <lineage>
        <taxon>unclassified sequences</taxon>
        <taxon>metagenomes</taxon>
        <taxon>ecological metagenomes</taxon>
    </lineage>
</organism>
<dbReference type="InterPro" id="IPR000700">
    <property type="entry name" value="PAS-assoc_C"/>
</dbReference>
<keyword evidence="1" id="KW-1133">Transmembrane helix</keyword>
<dbReference type="SUPFAM" id="SSF55073">
    <property type="entry name" value="Nucleotide cyclase"/>
    <property type="match status" value="1"/>
</dbReference>
<dbReference type="AlphaFoldDB" id="A0A3B0ZFK0"/>
<proteinExistence type="predicted"/>
<dbReference type="InterPro" id="IPR052155">
    <property type="entry name" value="Biofilm_reg_signaling"/>
</dbReference>
<dbReference type="Pfam" id="PF00563">
    <property type="entry name" value="EAL"/>
    <property type="match status" value="1"/>
</dbReference>
<dbReference type="Pfam" id="PF08447">
    <property type="entry name" value="PAS_3"/>
    <property type="match status" value="1"/>
</dbReference>
<evidence type="ECO:0000256" key="1">
    <source>
        <dbReference type="SAM" id="Phobius"/>
    </source>
</evidence>
<gene>
    <name evidence="5" type="ORF">MNBD_GAMMA22-2388</name>
</gene>
<dbReference type="InterPro" id="IPR001633">
    <property type="entry name" value="EAL_dom"/>
</dbReference>
<evidence type="ECO:0000259" key="3">
    <source>
        <dbReference type="PROSITE" id="PS50883"/>
    </source>
</evidence>
<feature type="domain" description="PAC" evidence="2">
    <location>
        <begin position="433"/>
        <end position="485"/>
    </location>
</feature>
<feature type="transmembrane region" description="Helical" evidence="1">
    <location>
        <begin position="7"/>
        <end position="30"/>
    </location>
</feature>
<dbReference type="PROSITE" id="PS50887">
    <property type="entry name" value="GGDEF"/>
    <property type="match status" value="1"/>
</dbReference>
<sequence length="926" mass="105339">MLNHIKLRYILFITFTLISCVPVILMGLWVQQSALNKELEAVNEKHLLVARNLTGDLTRYVIDVESSFRLIAKNLSHNHKIEGVREHIKTLNLRYISIINFDGIIKFNVSNAAKKLKKIDYNIMTKIEPLLVKALTETETVFYSNMMLDENKKATFYLIKAIDKSHFAIASLSTKHIIDAQKKVIFGKRGHAAIVDKTGRAIAHPIKEWVQSMKDMSFLPPVKKMMQGKTGVSRFYTPAMKADMVAGYTYVPIVGWGVMIPQPFEELEARASDVKIVIIWITLLGITIAGIIGWILAGVLSRPLQAVVESSRIKSNSHNLSKATTQHCCLPFEYNELLASYNHMVDVIKDKTSIMEDTSNRLSEAQRIAHVGNWEWNIEEDKVWCSDEFYRICGIQAQDFNHNFDSLLNLIHPDDRQMAASILNKVQRRGGRFNLNHKIILDNDGECYVHHEGELHVGETDNKRRIIGIIHDISDRKRYEAELQQQANYDNLTKLPNRTLLIDRLKQETLSSMRNEQTMGLLSIDLDNFKLVNDTYGHIVGDKLLQQAAVRLKSCIRESDTLARLGGDEFCIILCDIQNEEDCSVIANKIISSFNNAFTIDNHESFIGASVGITLYPNDSTDANTLIRNADIALYRVKESEKNNYCFFKEEMDTEVTHRMSLSNDLHKAVEQKEFTLYYQPIIDLQTGKISSAEALIRWIHPQRGFVPPDEFIPLAEHTGIIGPLGEWVMQTACENATTWTDIVSVPPRISVNLSVRQLKLGLSKERVKSIIKASKLPEDQLILEITESLVMHDTDEAIAWMKSIRDIGVSFSIDDFGTGYSSLSYLKKLPINVLKIDRSFINDMMNNVEDASLVNTIISIAKNLNLKIVAEGVEDEQQLNHLNALQCDYIQGYYYSKPLPENEFLEFLSNWDETKTLLKINPKEA</sequence>
<dbReference type="Pfam" id="PF17201">
    <property type="entry name" value="Cache_3-Cache_2"/>
    <property type="match status" value="1"/>
</dbReference>
<dbReference type="InterPro" id="IPR035965">
    <property type="entry name" value="PAS-like_dom_sf"/>
</dbReference>
<dbReference type="CDD" id="cd01948">
    <property type="entry name" value="EAL"/>
    <property type="match status" value="1"/>
</dbReference>
<dbReference type="CDD" id="cd00130">
    <property type="entry name" value="PAS"/>
    <property type="match status" value="1"/>
</dbReference>
<name>A0A3B0ZFK0_9ZZZZ</name>
<dbReference type="Gene3D" id="3.30.70.270">
    <property type="match status" value="1"/>
</dbReference>
<protein>
    <submittedName>
        <fullName evidence="5">Diguanylate cyclase/phosphodiesterase (GGDEF &amp; EAL domains) with PAS/PAC sensor(S)</fullName>
    </submittedName>
</protein>
<dbReference type="InterPro" id="IPR000014">
    <property type="entry name" value="PAS"/>
</dbReference>
<dbReference type="InterPro" id="IPR013655">
    <property type="entry name" value="PAS_fold_3"/>
</dbReference>
<dbReference type="FunFam" id="3.20.20.450:FF:000001">
    <property type="entry name" value="Cyclic di-GMP phosphodiesterase yahA"/>
    <property type="match status" value="1"/>
</dbReference>
<dbReference type="PROSITE" id="PS51257">
    <property type="entry name" value="PROKAR_LIPOPROTEIN"/>
    <property type="match status" value="1"/>
</dbReference>
<dbReference type="InterPro" id="IPR035919">
    <property type="entry name" value="EAL_sf"/>
</dbReference>
<dbReference type="InterPro" id="IPR000160">
    <property type="entry name" value="GGDEF_dom"/>
</dbReference>
<dbReference type="InterPro" id="IPR043128">
    <property type="entry name" value="Rev_trsase/Diguanyl_cyclase"/>
</dbReference>
<keyword evidence="1" id="KW-0472">Membrane</keyword>
<feature type="domain" description="EAL" evidence="3">
    <location>
        <begin position="659"/>
        <end position="913"/>
    </location>
</feature>
<dbReference type="PANTHER" id="PTHR44757">
    <property type="entry name" value="DIGUANYLATE CYCLASE DGCP"/>
    <property type="match status" value="1"/>
</dbReference>
<feature type="transmembrane region" description="Helical" evidence="1">
    <location>
        <begin position="276"/>
        <end position="297"/>
    </location>
</feature>
<evidence type="ECO:0000259" key="4">
    <source>
        <dbReference type="PROSITE" id="PS50887"/>
    </source>
</evidence>
<dbReference type="SMART" id="SM00267">
    <property type="entry name" value="GGDEF"/>
    <property type="match status" value="1"/>
</dbReference>
<dbReference type="CDD" id="cd12912">
    <property type="entry name" value="PDC2_MCP_like"/>
    <property type="match status" value="1"/>
</dbReference>
<dbReference type="SUPFAM" id="SSF141868">
    <property type="entry name" value="EAL domain-like"/>
    <property type="match status" value="1"/>
</dbReference>
<dbReference type="NCBIfam" id="TIGR00254">
    <property type="entry name" value="GGDEF"/>
    <property type="match status" value="1"/>
</dbReference>
<evidence type="ECO:0000313" key="5">
    <source>
        <dbReference type="EMBL" id="VAW92165.1"/>
    </source>
</evidence>
<dbReference type="FunFam" id="3.30.70.270:FF:000001">
    <property type="entry name" value="Diguanylate cyclase domain protein"/>
    <property type="match status" value="1"/>
</dbReference>
<dbReference type="SUPFAM" id="SSF55785">
    <property type="entry name" value="PYP-like sensor domain (PAS domain)"/>
    <property type="match status" value="1"/>
</dbReference>
<dbReference type="PANTHER" id="PTHR44757:SF2">
    <property type="entry name" value="BIOFILM ARCHITECTURE MAINTENANCE PROTEIN MBAA"/>
    <property type="match status" value="1"/>
</dbReference>
<dbReference type="CDD" id="cd01949">
    <property type="entry name" value="GGDEF"/>
    <property type="match status" value="1"/>
</dbReference>